<evidence type="ECO:0000313" key="9">
    <source>
        <dbReference type="EMBL" id="KRL62494.1"/>
    </source>
</evidence>
<comment type="caution">
    <text evidence="9">The sequence shown here is derived from an EMBL/GenBank/DDBJ whole genome shotgun (WGS) entry which is preliminary data.</text>
</comment>
<feature type="transmembrane region" description="Helical" evidence="8">
    <location>
        <begin position="102"/>
        <end position="121"/>
    </location>
</feature>
<feature type="transmembrane region" description="Helical" evidence="8">
    <location>
        <begin position="40"/>
        <end position="65"/>
    </location>
</feature>
<keyword evidence="6 8" id="KW-1133">Transmembrane helix</keyword>
<dbReference type="PATRIC" id="fig|1423739.3.peg.2090"/>
<dbReference type="RefSeq" id="WP_057866281.1">
    <property type="nucleotide sequence ID" value="NZ_AZEY01000108.1"/>
</dbReference>
<keyword evidence="7 8" id="KW-0472">Membrane</keyword>
<evidence type="ECO:0000256" key="7">
    <source>
        <dbReference type="ARBA" id="ARBA00023136"/>
    </source>
</evidence>
<evidence type="ECO:0008006" key="11">
    <source>
        <dbReference type="Google" id="ProtNLM"/>
    </source>
</evidence>
<dbReference type="Proteomes" id="UP000052013">
    <property type="component" value="Unassembled WGS sequence"/>
</dbReference>
<evidence type="ECO:0000256" key="3">
    <source>
        <dbReference type="ARBA" id="ARBA00022670"/>
    </source>
</evidence>
<dbReference type="EMBL" id="AZEY01000108">
    <property type="protein sequence ID" value="KRL62494.1"/>
    <property type="molecule type" value="Genomic_DNA"/>
</dbReference>
<name>A0A0R1S1Q7_9LACO</name>
<keyword evidence="5" id="KW-0378">Hydrolase</keyword>
<dbReference type="GO" id="GO:0008233">
    <property type="term" value="F:peptidase activity"/>
    <property type="evidence" value="ECO:0007669"/>
    <property type="project" value="UniProtKB-KW"/>
</dbReference>
<gene>
    <name evidence="9" type="ORF">FC85_GL002004</name>
</gene>
<organism evidence="9 10">
    <name type="scientific">Lentilactobacillus diolivorans DSM 14421</name>
    <dbReference type="NCBI Taxonomy" id="1423739"/>
    <lineage>
        <taxon>Bacteria</taxon>
        <taxon>Bacillati</taxon>
        <taxon>Bacillota</taxon>
        <taxon>Bacilli</taxon>
        <taxon>Lactobacillales</taxon>
        <taxon>Lactobacillaceae</taxon>
        <taxon>Lentilactobacillus</taxon>
    </lineage>
</organism>
<dbReference type="Pfam" id="PF04647">
    <property type="entry name" value="AgrB"/>
    <property type="match status" value="1"/>
</dbReference>
<dbReference type="SMART" id="SM00793">
    <property type="entry name" value="AgrB"/>
    <property type="match status" value="1"/>
</dbReference>
<dbReference type="GO" id="GO:0009372">
    <property type="term" value="P:quorum sensing"/>
    <property type="evidence" value="ECO:0007669"/>
    <property type="project" value="UniProtKB-KW"/>
</dbReference>
<keyword evidence="1" id="KW-1003">Cell membrane</keyword>
<feature type="transmembrane region" description="Helical" evidence="8">
    <location>
        <begin position="142"/>
        <end position="159"/>
    </location>
</feature>
<reference evidence="9 10" key="1">
    <citation type="journal article" date="2015" name="Genome Announc.">
        <title>Expanding the biotechnology potential of lactobacilli through comparative genomics of 213 strains and associated genera.</title>
        <authorList>
            <person name="Sun Z."/>
            <person name="Harris H.M."/>
            <person name="McCann A."/>
            <person name="Guo C."/>
            <person name="Argimon S."/>
            <person name="Zhang W."/>
            <person name="Yang X."/>
            <person name="Jeffery I.B."/>
            <person name="Cooney J.C."/>
            <person name="Kagawa T.F."/>
            <person name="Liu W."/>
            <person name="Song Y."/>
            <person name="Salvetti E."/>
            <person name="Wrobel A."/>
            <person name="Rasinkangas P."/>
            <person name="Parkhill J."/>
            <person name="Rea M.C."/>
            <person name="O'Sullivan O."/>
            <person name="Ritari J."/>
            <person name="Douillard F.P."/>
            <person name="Paul Ross R."/>
            <person name="Yang R."/>
            <person name="Briner A.E."/>
            <person name="Felis G.E."/>
            <person name="de Vos W.M."/>
            <person name="Barrangou R."/>
            <person name="Klaenhammer T.R."/>
            <person name="Caufield P.W."/>
            <person name="Cui Y."/>
            <person name="Zhang H."/>
            <person name="O'Toole P.W."/>
        </authorList>
    </citation>
    <scope>NUCLEOTIDE SEQUENCE [LARGE SCALE GENOMIC DNA]</scope>
    <source>
        <strain evidence="9 10">DSM 14421</strain>
    </source>
</reference>
<dbReference type="AlphaFoldDB" id="A0A0R1S1Q7"/>
<dbReference type="STRING" id="1423739.FC85_GL002004"/>
<evidence type="ECO:0000256" key="6">
    <source>
        <dbReference type="ARBA" id="ARBA00022989"/>
    </source>
</evidence>
<dbReference type="GO" id="GO:0016020">
    <property type="term" value="C:membrane"/>
    <property type="evidence" value="ECO:0007669"/>
    <property type="project" value="InterPro"/>
</dbReference>
<dbReference type="InterPro" id="IPR006741">
    <property type="entry name" value="AgrB"/>
</dbReference>
<keyword evidence="4 8" id="KW-0812">Transmembrane</keyword>
<keyword evidence="3" id="KW-0645">Protease</keyword>
<proteinExistence type="predicted"/>
<protein>
    <recommendedName>
        <fullName evidence="11">AgrB-like protein</fullName>
    </recommendedName>
</protein>
<evidence type="ECO:0000256" key="4">
    <source>
        <dbReference type="ARBA" id="ARBA00022692"/>
    </source>
</evidence>
<sequence>MSVSKYLLNKIFGNSSLSKDQYDVADYHLQTLLINLKKCFIVYVIAIVVHSFLLTLYVHAVFVVFRKYAGGWHAETSRNCTVVSALFFILLPNFLYNYVANINIELIIVFQVIVLVIAARYSPADTEKNPLFSKSRRKTMKVRAIIFVLLLTLLCLLFSSLVLRVAILIGELSESVLITPAFYKLLGRSYRNYEKYEVKEPN</sequence>
<dbReference type="GO" id="GO:0006508">
    <property type="term" value="P:proteolysis"/>
    <property type="evidence" value="ECO:0007669"/>
    <property type="project" value="UniProtKB-KW"/>
</dbReference>
<accession>A0A0R1S1Q7</accession>
<evidence type="ECO:0000313" key="10">
    <source>
        <dbReference type="Proteomes" id="UP000052013"/>
    </source>
</evidence>
<evidence type="ECO:0000256" key="8">
    <source>
        <dbReference type="SAM" id="Phobius"/>
    </source>
</evidence>
<evidence type="ECO:0000256" key="1">
    <source>
        <dbReference type="ARBA" id="ARBA00022475"/>
    </source>
</evidence>
<keyword evidence="2" id="KW-0673">Quorum sensing</keyword>
<evidence type="ECO:0000256" key="2">
    <source>
        <dbReference type="ARBA" id="ARBA00022654"/>
    </source>
</evidence>
<evidence type="ECO:0000256" key="5">
    <source>
        <dbReference type="ARBA" id="ARBA00022801"/>
    </source>
</evidence>